<dbReference type="Proteomes" id="UP000641646">
    <property type="component" value="Unassembled WGS sequence"/>
</dbReference>
<organism evidence="1 2">
    <name type="scientific">Aerosakkonema funiforme FACHB-1375</name>
    <dbReference type="NCBI Taxonomy" id="2949571"/>
    <lineage>
        <taxon>Bacteria</taxon>
        <taxon>Bacillati</taxon>
        <taxon>Cyanobacteriota</taxon>
        <taxon>Cyanophyceae</taxon>
        <taxon>Oscillatoriophycideae</taxon>
        <taxon>Aerosakkonematales</taxon>
        <taxon>Aerosakkonemataceae</taxon>
        <taxon>Aerosakkonema</taxon>
    </lineage>
</organism>
<gene>
    <name evidence="1" type="ORF">H6G03_02715</name>
</gene>
<dbReference type="AlphaFoldDB" id="A0A926ZER1"/>
<reference evidence="1" key="2">
    <citation type="submission" date="2020-08" db="EMBL/GenBank/DDBJ databases">
        <authorList>
            <person name="Chen M."/>
            <person name="Teng W."/>
            <person name="Zhao L."/>
            <person name="Hu C."/>
            <person name="Zhou Y."/>
            <person name="Han B."/>
            <person name="Song L."/>
            <person name="Shu W."/>
        </authorList>
    </citation>
    <scope>NUCLEOTIDE SEQUENCE</scope>
    <source>
        <strain evidence="1">FACHB-1375</strain>
    </source>
</reference>
<protein>
    <submittedName>
        <fullName evidence="1">Uncharacterized protein</fullName>
    </submittedName>
</protein>
<name>A0A926ZER1_9CYAN</name>
<evidence type="ECO:0000313" key="1">
    <source>
        <dbReference type="EMBL" id="MBD2180035.1"/>
    </source>
</evidence>
<evidence type="ECO:0000313" key="2">
    <source>
        <dbReference type="Proteomes" id="UP000641646"/>
    </source>
</evidence>
<sequence>MSAIARHQLEEAIAAVLRNTFVQLNKNTSTVDTFLHQAGTIINASI</sequence>
<accession>A0A926ZER1</accession>
<proteinExistence type="predicted"/>
<reference evidence="1" key="1">
    <citation type="journal article" date="2015" name="ISME J.">
        <title>Draft Genome Sequence of Streptomyces incarnatus NRRL8089, which Produces the Nucleoside Antibiotic Sinefungin.</title>
        <authorList>
            <person name="Oshima K."/>
            <person name="Hattori M."/>
            <person name="Shimizu H."/>
            <person name="Fukuda K."/>
            <person name="Nemoto M."/>
            <person name="Inagaki K."/>
            <person name="Tamura T."/>
        </authorList>
    </citation>
    <scope>NUCLEOTIDE SEQUENCE</scope>
    <source>
        <strain evidence="1">FACHB-1375</strain>
    </source>
</reference>
<comment type="caution">
    <text evidence="1">The sequence shown here is derived from an EMBL/GenBank/DDBJ whole genome shotgun (WGS) entry which is preliminary data.</text>
</comment>
<dbReference type="RefSeq" id="WP_190461824.1">
    <property type="nucleotide sequence ID" value="NZ_JACJPW010000004.1"/>
</dbReference>
<keyword evidence="2" id="KW-1185">Reference proteome</keyword>
<dbReference type="EMBL" id="JACJPW010000004">
    <property type="protein sequence ID" value="MBD2180035.1"/>
    <property type="molecule type" value="Genomic_DNA"/>
</dbReference>